<accession>A0ABT6TKV7</accession>
<sequence length="264" mass="28850">MFRAFYKNSHKCSLLGLAVTLLISGCCGLTNGNLNNNPKQSNSTSSQTNRTKTEKRDVKELSFELKETSEPQPGTPGEDWTVTKEQTLGDTAIVLYQDGSGSAFDNAFAKYAGNSYKLNSVYNSETVRIQPLKGEFGGIQLIGGVGSDQTAWDILGVNKQGKFVMFTIIGQPQFADLDGDGTQELIATFKGAHLNFPDVEVLRVKDGHMESAKVINGPGGMEVPQHAHLLNDNGSYLIEIGKVREDGSGRQYRYDKGRLVQNTY</sequence>
<evidence type="ECO:0000313" key="3">
    <source>
        <dbReference type="EMBL" id="MDI4647479.1"/>
    </source>
</evidence>
<reference evidence="3" key="1">
    <citation type="submission" date="2023-04" db="EMBL/GenBank/DDBJ databases">
        <title>Comparative genomic analysis of Cohnella hashimotonis sp. nov., isolated from the International Space Station.</title>
        <authorList>
            <person name="Venkateswaran K."/>
            <person name="Simpson A."/>
        </authorList>
    </citation>
    <scope>NUCLEOTIDE SEQUENCE</scope>
    <source>
        <strain evidence="3">F6_2S_P_1</strain>
    </source>
</reference>
<dbReference type="PROSITE" id="PS51257">
    <property type="entry name" value="PROKAR_LIPOPROTEIN"/>
    <property type="match status" value="1"/>
</dbReference>
<evidence type="ECO:0000256" key="2">
    <source>
        <dbReference type="SAM" id="SignalP"/>
    </source>
</evidence>
<feature type="region of interest" description="Disordered" evidence="1">
    <location>
        <begin position="34"/>
        <end position="57"/>
    </location>
</feature>
<evidence type="ECO:0008006" key="5">
    <source>
        <dbReference type="Google" id="ProtNLM"/>
    </source>
</evidence>
<protein>
    <recommendedName>
        <fullName evidence="5">VCBS repeat-containing protein</fullName>
    </recommendedName>
</protein>
<feature type="compositionally biased region" description="Low complexity" evidence="1">
    <location>
        <begin position="34"/>
        <end position="50"/>
    </location>
</feature>
<feature type="signal peptide" evidence="2">
    <location>
        <begin position="1"/>
        <end position="32"/>
    </location>
</feature>
<dbReference type="EMBL" id="JAGRPV010000001">
    <property type="protein sequence ID" value="MDI4647479.1"/>
    <property type="molecule type" value="Genomic_DNA"/>
</dbReference>
<keyword evidence="2" id="KW-0732">Signal</keyword>
<evidence type="ECO:0000256" key="1">
    <source>
        <dbReference type="SAM" id="MobiDB-lite"/>
    </source>
</evidence>
<feature type="chain" id="PRO_5047492106" description="VCBS repeat-containing protein" evidence="2">
    <location>
        <begin position="33"/>
        <end position="264"/>
    </location>
</feature>
<proteinExistence type="predicted"/>
<keyword evidence="4" id="KW-1185">Reference proteome</keyword>
<dbReference type="RefSeq" id="WP_282910243.1">
    <property type="nucleotide sequence ID" value="NZ_JAGRPV010000001.1"/>
</dbReference>
<organism evidence="3 4">
    <name type="scientific">Cohnella hashimotonis</name>
    <dbReference type="NCBI Taxonomy" id="2826895"/>
    <lineage>
        <taxon>Bacteria</taxon>
        <taxon>Bacillati</taxon>
        <taxon>Bacillota</taxon>
        <taxon>Bacilli</taxon>
        <taxon>Bacillales</taxon>
        <taxon>Paenibacillaceae</taxon>
        <taxon>Cohnella</taxon>
    </lineage>
</organism>
<name>A0ABT6TKV7_9BACL</name>
<dbReference type="Proteomes" id="UP001161691">
    <property type="component" value="Unassembled WGS sequence"/>
</dbReference>
<gene>
    <name evidence="3" type="ORF">KB449_21090</name>
</gene>
<comment type="caution">
    <text evidence="3">The sequence shown here is derived from an EMBL/GenBank/DDBJ whole genome shotgun (WGS) entry which is preliminary data.</text>
</comment>
<evidence type="ECO:0000313" key="4">
    <source>
        <dbReference type="Proteomes" id="UP001161691"/>
    </source>
</evidence>